<reference evidence="4" key="1">
    <citation type="journal article" date="2017" name="Nat. Ecol. Evol.">
        <title>Genome expansion and lineage-specific genetic innovations in the forest pathogenic fungi Armillaria.</title>
        <authorList>
            <person name="Sipos G."/>
            <person name="Prasanna A.N."/>
            <person name="Walter M.C."/>
            <person name="O'Connor E."/>
            <person name="Balint B."/>
            <person name="Krizsan K."/>
            <person name="Kiss B."/>
            <person name="Hess J."/>
            <person name="Varga T."/>
            <person name="Slot J."/>
            <person name="Riley R."/>
            <person name="Boka B."/>
            <person name="Rigling D."/>
            <person name="Barry K."/>
            <person name="Lee J."/>
            <person name="Mihaltcheva S."/>
            <person name="LaButti K."/>
            <person name="Lipzen A."/>
            <person name="Waldron R."/>
            <person name="Moloney N.M."/>
            <person name="Sperisen C."/>
            <person name="Kredics L."/>
            <person name="Vagvoelgyi C."/>
            <person name="Patrignani A."/>
            <person name="Fitzpatrick D."/>
            <person name="Nagy I."/>
            <person name="Doyle S."/>
            <person name="Anderson J.B."/>
            <person name="Grigoriev I.V."/>
            <person name="Gueldener U."/>
            <person name="Muensterkoetter M."/>
            <person name="Nagy L.G."/>
        </authorList>
    </citation>
    <scope>NUCLEOTIDE SEQUENCE [LARGE SCALE GENOMIC DNA]</scope>
    <source>
        <strain evidence="4">C18/9</strain>
    </source>
</reference>
<name>A0A284RY74_ARMOS</name>
<sequence>MELPGPDALRKERTRLRNAIATFRKRKPDVTAEELRARYPVIPEAPRKKSKREIVARQRREGESDDAFQKRLRLAEQKRLQRAGKRAAQQSELDSGAPTSGPSKRRKRAEEEVPLKVPDNPALPPRLPSSFIEAITSEASPSNAEKGIQTEIGMPSRLVTELGASMPDDSSAPLDHFVLSCISEGPKCLPQPTGNHSSSLSDQASRDEKTIADLHKELQIFSKQMADSKTKISQLQATNEELSSKLQSCQTELKSTTTEICSLTKRLAVSEPRVLLLEEEKASIATNLQSLEAKLYSLKTVTDAQIGLLEGDKRSLIDQSEQTKAELDISQATVKILERRVGQLDGEFDELKKVSERNSIELKLWESNYKRSSDRYIKMSCTPELRATNEEANRGSTMALERSKSESTSLKGMLGTAERQITTFDEERLGFQINTEELERQLKDHQTACRHNELLSDRALRCDQKLRVSEVLVATLQASKNEKEGSVVTRDASPHREKSRSPRCNDHPEPMSIAGQEVEVNPENRPLSPSIEKADLSHKSQANSCASQDYEAHRGQMSLVEATVPGLLF</sequence>
<protein>
    <submittedName>
        <fullName evidence="3">Uncharacterized protein</fullName>
    </submittedName>
</protein>
<evidence type="ECO:0000256" key="2">
    <source>
        <dbReference type="SAM" id="MobiDB-lite"/>
    </source>
</evidence>
<dbReference type="OrthoDB" id="3052517at2759"/>
<dbReference type="SUPFAM" id="SSF57997">
    <property type="entry name" value="Tropomyosin"/>
    <property type="match status" value="1"/>
</dbReference>
<feature type="region of interest" description="Disordered" evidence="2">
    <location>
        <begin position="392"/>
        <end position="414"/>
    </location>
</feature>
<keyword evidence="1" id="KW-0175">Coiled coil</keyword>
<dbReference type="Gene3D" id="1.20.5.170">
    <property type="match status" value="1"/>
</dbReference>
<accession>A0A284RY74</accession>
<feature type="compositionally biased region" description="Basic and acidic residues" evidence="2">
    <location>
        <begin position="492"/>
        <end position="509"/>
    </location>
</feature>
<feature type="coiled-coil region" evidence="1">
    <location>
        <begin position="225"/>
        <end position="294"/>
    </location>
</feature>
<gene>
    <name evidence="3" type="ORF">ARMOST_17155</name>
</gene>
<organism evidence="3 4">
    <name type="scientific">Armillaria ostoyae</name>
    <name type="common">Armillaria root rot fungus</name>
    <dbReference type="NCBI Taxonomy" id="47428"/>
    <lineage>
        <taxon>Eukaryota</taxon>
        <taxon>Fungi</taxon>
        <taxon>Dikarya</taxon>
        <taxon>Basidiomycota</taxon>
        <taxon>Agaricomycotina</taxon>
        <taxon>Agaricomycetes</taxon>
        <taxon>Agaricomycetidae</taxon>
        <taxon>Agaricales</taxon>
        <taxon>Marasmiineae</taxon>
        <taxon>Physalacriaceae</taxon>
        <taxon>Armillaria</taxon>
    </lineage>
</organism>
<evidence type="ECO:0000256" key="1">
    <source>
        <dbReference type="SAM" id="Coils"/>
    </source>
</evidence>
<dbReference type="EMBL" id="FUEG01000021">
    <property type="protein sequence ID" value="SJL13707.1"/>
    <property type="molecule type" value="Genomic_DNA"/>
</dbReference>
<dbReference type="AlphaFoldDB" id="A0A284RY74"/>
<feature type="region of interest" description="Disordered" evidence="2">
    <location>
        <begin position="41"/>
        <end position="126"/>
    </location>
</feature>
<feature type="region of interest" description="Disordered" evidence="2">
    <location>
        <begin position="479"/>
        <end position="549"/>
    </location>
</feature>
<feature type="compositionally biased region" description="Basic and acidic residues" evidence="2">
    <location>
        <begin position="52"/>
        <end position="79"/>
    </location>
</feature>
<keyword evidence="4" id="KW-1185">Reference proteome</keyword>
<evidence type="ECO:0000313" key="3">
    <source>
        <dbReference type="EMBL" id="SJL13707.1"/>
    </source>
</evidence>
<feature type="coiled-coil region" evidence="1">
    <location>
        <begin position="320"/>
        <end position="354"/>
    </location>
</feature>
<proteinExistence type="predicted"/>
<dbReference type="Proteomes" id="UP000219338">
    <property type="component" value="Unassembled WGS sequence"/>
</dbReference>
<evidence type="ECO:0000313" key="4">
    <source>
        <dbReference type="Proteomes" id="UP000219338"/>
    </source>
</evidence>
<feature type="compositionally biased region" description="Polar residues" evidence="2">
    <location>
        <begin position="88"/>
        <end position="102"/>
    </location>
</feature>